<evidence type="ECO:0000256" key="3">
    <source>
        <dbReference type="ARBA" id="ARBA00022554"/>
    </source>
</evidence>
<keyword evidence="4" id="KW-0325">Glycoprotein</keyword>
<dbReference type="PANTHER" id="PTHR10426">
    <property type="entry name" value="STRICTOSIDINE SYNTHASE-RELATED"/>
    <property type="match status" value="1"/>
</dbReference>
<organism evidence="6 7">
    <name type="scientific">Ficus carica</name>
    <name type="common">Common fig</name>
    <dbReference type="NCBI Taxonomy" id="3494"/>
    <lineage>
        <taxon>Eukaryota</taxon>
        <taxon>Viridiplantae</taxon>
        <taxon>Streptophyta</taxon>
        <taxon>Embryophyta</taxon>
        <taxon>Tracheophyta</taxon>
        <taxon>Spermatophyta</taxon>
        <taxon>Magnoliopsida</taxon>
        <taxon>eudicotyledons</taxon>
        <taxon>Gunneridae</taxon>
        <taxon>Pentapetalae</taxon>
        <taxon>rosids</taxon>
        <taxon>fabids</taxon>
        <taxon>Rosales</taxon>
        <taxon>Moraceae</taxon>
        <taxon>Ficeae</taxon>
        <taxon>Ficus</taxon>
    </lineage>
</organism>
<evidence type="ECO:0000256" key="2">
    <source>
        <dbReference type="ARBA" id="ARBA00009191"/>
    </source>
</evidence>
<proteinExistence type="inferred from homology"/>
<feature type="domain" description="Strictosidine synthase conserved region" evidence="5">
    <location>
        <begin position="69"/>
        <end position="156"/>
    </location>
</feature>
<name>A0AA88DMC5_FICCA</name>
<dbReference type="Proteomes" id="UP001187192">
    <property type="component" value="Unassembled WGS sequence"/>
</dbReference>
<dbReference type="SUPFAM" id="SSF63829">
    <property type="entry name" value="Calcium-dependent phosphotriesterase"/>
    <property type="match status" value="1"/>
</dbReference>
<dbReference type="PANTHER" id="PTHR10426:SF136">
    <property type="entry name" value="PROTEIN STRICTOSIDINE SYNTHASE-LIKE 9-LIKE"/>
    <property type="match status" value="1"/>
</dbReference>
<sequence length="253" mass="27597">MGSRRVCDGTNDPNLGHVCGRPLGIRFYLKTGELFIADAYRGLFVSSPDGRVTTTVATSAEGQTFKLVDGVDVDQLSGHVYFTDASSRFSLSQIPEAIVAGDETGRLLKYNPSTKEVTVLLKQLAGAAGVALSADGKYALVTEFLAKRIRKFWLQGPKANTSEVVVTLEGRPDKIRSTYFGNFWVAMNVQNSTETPNVPKAVKINGDGEILETLNFDKYYGSTMISEFNQRASRFYVGSMEADFLGVLYSSLG</sequence>
<dbReference type="AlphaFoldDB" id="A0AA88DMC5"/>
<comment type="similarity">
    <text evidence="2">Belongs to the strictosidine synthase family.</text>
</comment>
<dbReference type="GO" id="GO:0012505">
    <property type="term" value="C:endomembrane system"/>
    <property type="evidence" value="ECO:0007669"/>
    <property type="project" value="TreeGrafter"/>
</dbReference>
<comment type="subcellular location">
    <subcellularLocation>
        <location evidence="1">Vacuole</location>
    </subcellularLocation>
</comment>
<evidence type="ECO:0000313" key="7">
    <source>
        <dbReference type="Proteomes" id="UP001187192"/>
    </source>
</evidence>
<dbReference type="Gene3D" id="2.120.10.30">
    <property type="entry name" value="TolB, C-terminal domain"/>
    <property type="match status" value="1"/>
</dbReference>
<dbReference type="InterPro" id="IPR018119">
    <property type="entry name" value="Strictosidine_synth_cons-reg"/>
</dbReference>
<evidence type="ECO:0000313" key="6">
    <source>
        <dbReference type="EMBL" id="GMN57984.1"/>
    </source>
</evidence>
<protein>
    <recommendedName>
        <fullName evidence="5">Strictosidine synthase conserved region domain-containing protein</fullName>
    </recommendedName>
</protein>
<dbReference type="Pfam" id="PF03088">
    <property type="entry name" value="Str_synth"/>
    <property type="match status" value="1"/>
</dbReference>
<dbReference type="InterPro" id="IPR011042">
    <property type="entry name" value="6-blade_b-propeller_TolB-like"/>
</dbReference>
<accession>A0AA88DMC5</accession>
<keyword evidence="3" id="KW-0926">Vacuole</keyword>
<dbReference type="EMBL" id="BTGU01000074">
    <property type="protein sequence ID" value="GMN57984.1"/>
    <property type="molecule type" value="Genomic_DNA"/>
</dbReference>
<keyword evidence="7" id="KW-1185">Reference proteome</keyword>
<evidence type="ECO:0000256" key="1">
    <source>
        <dbReference type="ARBA" id="ARBA00004116"/>
    </source>
</evidence>
<reference evidence="6" key="1">
    <citation type="submission" date="2023-07" db="EMBL/GenBank/DDBJ databases">
        <title>draft genome sequence of fig (Ficus carica).</title>
        <authorList>
            <person name="Takahashi T."/>
            <person name="Nishimura K."/>
        </authorList>
    </citation>
    <scope>NUCLEOTIDE SEQUENCE</scope>
</reference>
<dbReference type="GO" id="GO:0016787">
    <property type="term" value="F:hydrolase activity"/>
    <property type="evidence" value="ECO:0007669"/>
    <property type="project" value="TreeGrafter"/>
</dbReference>
<gene>
    <name evidence="6" type="ORF">TIFTF001_027081</name>
</gene>
<evidence type="ECO:0000256" key="4">
    <source>
        <dbReference type="ARBA" id="ARBA00023180"/>
    </source>
</evidence>
<dbReference type="GO" id="GO:0005773">
    <property type="term" value="C:vacuole"/>
    <property type="evidence" value="ECO:0007669"/>
    <property type="project" value="UniProtKB-SubCell"/>
</dbReference>
<comment type="caution">
    <text evidence="6">The sequence shown here is derived from an EMBL/GenBank/DDBJ whole genome shotgun (WGS) entry which is preliminary data.</text>
</comment>
<evidence type="ECO:0000259" key="5">
    <source>
        <dbReference type="Pfam" id="PF03088"/>
    </source>
</evidence>